<gene>
    <name evidence="2" type="ORF">RZS28_07105</name>
</gene>
<dbReference type="Gene3D" id="3.40.50.1110">
    <property type="entry name" value="SGNH hydrolase"/>
    <property type="match status" value="1"/>
</dbReference>
<evidence type="ECO:0000313" key="2">
    <source>
        <dbReference type="EMBL" id="WOJ91474.1"/>
    </source>
</evidence>
<dbReference type="InterPro" id="IPR036514">
    <property type="entry name" value="SGNH_hydro_sf"/>
</dbReference>
<proteinExistence type="predicted"/>
<sequence length="310" mass="34462">MAVVVGLGAGELVIRLKNRSMSNYDIEMWRYSKELKERSSDPILDFEHRPNSQALLQSVSIRIDEAGLRGGPAPPPVAGQRRILFLGSSITLGWGVPEEQTFSALVETGLKDHDVDAVVMNAGIGNYNTVRYVRRFLTRLADLAPTDLVVQAFVRDGEVLEPANANALLRNSELAMTLWIAYHRLFDIGGEGALEAHYREAYQPGSAGMRNFEAAFAALADYAHAHNIRLYMVMTPDVHNLKNYPLQFVHDIFSGVANRYGYRYLDLRPFLGSMTPEQLWAMPGDPHPNAQGHKIMAEAFLPVLLEAGGR</sequence>
<dbReference type="EMBL" id="CP136862">
    <property type="protein sequence ID" value="WOJ91474.1"/>
    <property type="molecule type" value="Genomic_DNA"/>
</dbReference>
<dbReference type="Pfam" id="PF13472">
    <property type="entry name" value="Lipase_GDSL_2"/>
    <property type="match status" value="1"/>
</dbReference>
<dbReference type="SUPFAM" id="SSF52266">
    <property type="entry name" value="SGNH hydrolase"/>
    <property type="match status" value="1"/>
</dbReference>
<accession>A0ABZ0HYI1</accession>
<name>A0ABZ0HYI1_9HYPH</name>
<protein>
    <submittedName>
        <fullName evidence="2">GDSL-type esterase/lipase family protein</fullName>
    </submittedName>
</protein>
<reference evidence="2 3" key="1">
    <citation type="submission" date="2023-10" db="EMBL/GenBank/DDBJ databases">
        <title>Novel methanotroph of the genus Methylocapsa from a subarctic wetland.</title>
        <authorList>
            <person name="Belova S.E."/>
            <person name="Oshkin I.Y."/>
            <person name="Miroshnikov K."/>
            <person name="Dedysh S.N."/>
        </authorList>
    </citation>
    <scope>NUCLEOTIDE SEQUENCE [LARGE SCALE GENOMIC DNA]</scope>
    <source>
        <strain evidence="2 3">RX1</strain>
    </source>
</reference>
<dbReference type="InterPro" id="IPR013830">
    <property type="entry name" value="SGNH_hydro"/>
</dbReference>
<dbReference type="Proteomes" id="UP001626536">
    <property type="component" value="Chromosome"/>
</dbReference>
<keyword evidence="3" id="KW-1185">Reference proteome</keyword>
<feature type="domain" description="SGNH hydrolase-type esterase" evidence="1">
    <location>
        <begin position="85"/>
        <end position="295"/>
    </location>
</feature>
<dbReference type="RefSeq" id="WP_407341065.1">
    <property type="nucleotide sequence ID" value="NZ_CP136862.1"/>
</dbReference>
<evidence type="ECO:0000259" key="1">
    <source>
        <dbReference type="Pfam" id="PF13472"/>
    </source>
</evidence>
<evidence type="ECO:0000313" key="3">
    <source>
        <dbReference type="Proteomes" id="UP001626536"/>
    </source>
</evidence>
<organism evidence="2 3">
    <name type="scientific">Methylocapsa polymorpha</name>
    <dbReference type="NCBI Taxonomy" id="3080828"/>
    <lineage>
        <taxon>Bacteria</taxon>
        <taxon>Pseudomonadati</taxon>
        <taxon>Pseudomonadota</taxon>
        <taxon>Alphaproteobacteria</taxon>
        <taxon>Hyphomicrobiales</taxon>
        <taxon>Beijerinckiaceae</taxon>
        <taxon>Methylocapsa</taxon>
    </lineage>
</organism>